<comment type="subcellular location">
    <subcellularLocation>
        <location evidence="2">Membrane</location>
        <topology evidence="2">Multi-pass membrane protein</topology>
    </subcellularLocation>
</comment>
<keyword evidence="16" id="KW-1185">Reference proteome</keyword>
<comment type="catalytic activity">
    <reaction evidence="1">
        <text>ATP + protein L-histidine = ADP + protein N-phospho-L-histidine.</text>
        <dbReference type="EC" id="2.7.13.3"/>
    </reaction>
</comment>
<dbReference type="Gene3D" id="3.30.565.10">
    <property type="entry name" value="Histidine kinase-like ATPase, C-terminal domain"/>
    <property type="match status" value="1"/>
</dbReference>
<keyword evidence="12 13" id="KW-0472">Membrane</keyword>
<dbReference type="InterPro" id="IPR029016">
    <property type="entry name" value="GAF-like_dom_sf"/>
</dbReference>
<evidence type="ECO:0000313" key="15">
    <source>
        <dbReference type="EMBL" id="MFD2142168.1"/>
    </source>
</evidence>
<keyword evidence="7" id="KW-0547">Nucleotide-binding</keyword>
<evidence type="ECO:0000256" key="1">
    <source>
        <dbReference type="ARBA" id="ARBA00000085"/>
    </source>
</evidence>
<dbReference type="PROSITE" id="PS50109">
    <property type="entry name" value="HIS_KIN"/>
    <property type="match status" value="1"/>
</dbReference>
<evidence type="ECO:0000259" key="14">
    <source>
        <dbReference type="PROSITE" id="PS50109"/>
    </source>
</evidence>
<dbReference type="Pfam" id="PF13493">
    <property type="entry name" value="DUF4118"/>
    <property type="match status" value="1"/>
</dbReference>
<proteinExistence type="predicted"/>
<reference evidence="16" key="1">
    <citation type="journal article" date="2019" name="Int. J. Syst. Evol. Microbiol.">
        <title>The Global Catalogue of Microorganisms (GCM) 10K type strain sequencing project: providing services to taxonomists for standard genome sequencing and annotation.</title>
        <authorList>
            <consortium name="The Broad Institute Genomics Platform"/>
            <consortium name="The Broad Institute Genome Sequencing Center for Infectious Disease"/>
            <person name="Wu L."/>
            <person name="Ma J."/>
        </authorList>
    </citation>
    <scope>NUCLEOTIDE SEQUENCE [LARGE SCALE GENOMIC DNA]</scope>
    <source>
        <strain evidence="16">CCM 7435</strain>
    </source>
</reference>
<dbReference type="InterPro" id="IPR025201">
    <property type="entry name" value="KdpD_TM"/>
</dbReference>
<keyword evidence="8" id="KW-0418">Kinase</keyword>
<dbReference type="SUPFAM" id="SSF47384">
    <property type="entry name" value="Homodimeric domain of signal transducing histidine kinase"/>
    <property type="match status" value="1"/>
</dbReference>
<gene>
    <name evidence="15" type="ORF">ACFSNC_17300</name>
</gene>
<accession>A0ABW4Z160</accession>
<dbReference type="InterPro" id="IPR036890">
    <property type="entry name" value="HATPase_C_sf"/>
</dbReference>
<dbReference type="PRINTS" id="PR00344">
    <property type="entry name" value="BCTRLSENSOR"/>
</dbReference>
<organism evidence="15 16">
    <name type="scientific">Ancylobacter oerskovii</name>
    <dbReference type="NCBI Taxonomy" id="459519"/>
    <lineage>
        <taxon>Bacteria</taxon>
        <taxon>Pseudomonadati</taxon>
        <taxon>Pseudomonadota</taxon>
        <taxon>Alphaproteobacteria</taxon>
        <taxon>Hyphomicrobiales</taxon>
        <taxon>Xanthobacteraceae</taxon>
        <taxon>Ancylobacter</taxon>
    </lineage>
</organism>
<evidence type="ECO:0000256" key="11">
    <source>
        <dbReference type="ARBA" id="ARBA00023012"/>
    </source>
</evidence>
<dbReference type="EC" id="2.7.13.3" evidence="3"/>
<dbReference type="InterPro" id="IPR004358">
    <property type="entry name" value="Sig_transdc_His_kin-like_C"/>
</dbReference>
<dbReference type="Gene3D" id="1.20.120.620">
    <property type="entry name" value="Backbone structure of the membrane domain of e. Coli histidine kinase receptor kdpd"/>
    <property type="match status" value="1"/>
</dbReference>
<sequence>MAATEPRDEGRPDPDALLATMRQETRADGSRADGRGRLTIFLGAAPGVGKTYAMLARARKMKADIVVGLAETHGRTETAELLDGLDILPRRRVPYKGRVIETFDLDAALARKPRILVLDELASSNPEGSRHPKRFQDIEELLAAGIDVWTALNIQHLESLADVVANITGIHVRERVPDTVLQKADEVILVDLPPAELIERLKDGKVYLPESARRASERFFRFGNLTALRELALRRTADRVDDDMVDYLKGHAIEGAWASAERLLVCVGADALSEKVVREASRLASGLNASWTVVSLERADREPEEGAPARIDELLRLAERLGAETRRITANDFVTELIRLARREHVTQIVIGAAGRRRRPLVWRNSLADEIVARVPGIAVHVVTGDASETPAERPRRRVQRPRDVARAGLYAAGSVGMAALIGTGIERVMHLPNVSLLFLMAVVVSAIRAGYGAAFMAAILSGLGYNFFFIPPLYTFTIASPHEVFAFVVFLLAALLAGGLASRVSEQARAARARAAALQSLYDFSRKLSGNAEADDVLWAAVSQLHESFNRPAVLLTPQNGTLSLAAVWPPDADLDVGDMSAARWAFEHREAAGRDTGTLPSSRWQFRPMTSPHGVVGILGLRWDGEPFDGAAEPMLAAIMDQTAIALDRARLAQESLAQAARLQGDSLRAALLSSISHDLRTPLATITGAVTSLRQLGDRMDAASRDDLLATIEEEGGRLSRFVSNLLDMTRIEAGTLEARRDWIDVGDVIRAAMERCARYFPQLAVEVSVAPDLPLMQGDSVLLGQVLFNLLDNAAKYAAGEPVRIFARTEGGEIVISVTDAGKGIAPGDLDKVFEKFFRPGTPDGRPPGTGLGLSIARGFVDAMGGSIRAESPASRRRGTRMVLRFPIPSGAAMTGEPPA</sequence>
<dbReference type="InterPro" id="IPR003852">
    <property type="entry name" value="Sig_transdc_His_kinase_KdpD_N"/>
</dbReference>
<dbReference type="SUPFAM" id="SSF55874">
    <property type="entry name" value="ATPase domain of HSP90 chaperone/DNA topoisomerase II/histidine kinase"/>
    <property type="match status" value="1"/>
</dbReference>
<dbReference type="InterPro" id="IPR038318">
    <property type="entry name" value="KdpD_sf"/>
</dbReference>
<feature type="transmembrane region" description="Helical" evidence="13">
    <location>
        <begin position="408"/>
        <end position="426"/>
    </location>
</feature>
<dbReference type="Proteomes" id="UP001597299">
    <property type="component" value="Unassembled WGS sequence"/>
</dbReference>
<evidence type="ECO:0000256" key="10">
    <source>
        <dbReference type="ARBA" id="ARBA00022989"/>
    </source>
</evidence>
<dbReference type="Pfam" id="PF00512">
    <property type="entry name" value="HisKA"/>
    <property type="match status" value="1"/>
</dbReference>
<dbReference type="SUPFAM" id="SSF52402">
    <property type="entry name" value="Adenine nucleotide alpha hydrolases-like"/>
    <property type="match status" value="1"/>
</dbReference>
<evidence type="ECO:0000256" key="5">
    <source>
        <dbReference type="ARBA" id="ARBA00022679"/>
    </source>
</evidence>
<dbReference type="Gene3D" id="1.10.287.130">
    <property type="match status" value="1"/>
</dbReference>
<evidence type="ECO:0000256" key="9">
    <source>
        <dbReference type="ARBA" id="ARBA00022840"/>
    </source>
</evidence>
<dbReference type="CDD" id="cd00075">
    <property type="entry name" value="HATPase"/>
    <property type="match status" value="1"/>
</dbReference>
<dbReference type="CDD" id="cd00082">
    <property type="entry name" value="HisKA"/>
    <property type="match status" value="1"/>
</dbReference>
<evidence type="ECO:0000256" key="6">
    <source>
        <dbReference type="ARBA" id="ARBA00022692"/>
    </source>
</evidence>
<evidence type="ECO:0000256" key="7">
    <source>
        <dbReference type="ARBA" id="ARBA00022741"/>
    </source>
</evidence>
<dbReference type="InterPro" id="IPR003594">
    <property type="entry name" value="HATPase_dom"/>
</dbReference>
<dbReference type="Pfam" id="PF13492">
    <property type="entry name" value="GAF_3"/>
    <property type="match status" value="1"/>
</dbReference>
<dbReference type="Gene3D" id="3.40.50.300">
    <property type="entry name" value="P-loop containing nucleotide triphosphate hydrolases"/>
    <property type="match status" value="1"/>
</dbReference>
<evidence type="ECO:0000256" key="4">
    <source>
        <dbReference type="ARBA" id="ARBA00022553"/>
    </source>
</evidence>
<keyword evidence="10 13" id="KW-1133">Transmembrane helix</keyword>
<keyword evidence="11" id="KW-0902">Two-component regulatory system</keyword>
<dbReference type="InterPro" id="IPR005467">
    <property type="entry name" value="His_kinase_dom"/>
</dbReference>
<evidence type="ECO:0000256" key="3">
    <source>
        <dbReference type="ARBA" id="ARBA00012438"/>
    </source>
</evidence>
<feature type="transmembrane region" description="Helical" evidence="13">
    <location>
        <begin position="485"/>
        <end position="505"/>
    </location>
</feature>
<dbReference type="PANTHER" id="PTHR45569">
    <property type="entry name" value="SENSOR PROTEIN KDPD"/>
    <property type="match status" value="1"/>
</dbReference>
<dbReference type="InterPro" id="IPR027417">
    <property type="entry name" value="P-loop_NTPase"/>
</dbReference>
<keyword evidence="4" id="KW-0597">Phosphoprotein</keyword>
<dbReference type="SUPFAM" id="SSF55781">
    <property type="entry name" value="GAF domain-like"/>
    <property type="match status" value="1"/>
</dbReference>
<dbReference type="SMART" id="SM00387">
    <property type="entry name" value="HATPase_c"/>
    <property type="match status" value="1"/>
</dbReference>
<dbReference type="Gene3D" id="3.40.50.620">
    <property type="entry name" value="HUPs"/>
    <property type="match status" value="1"/>
</dbReference>
<dbReference type="SUPFAM" id="SSF52540">
    <property type="entry name" value="P-loop containing nucleoside triphosphate hydrolases"/>
    <property type="match status" value="1"/>
</dbReference>
<dbReference type="SMART" id="SM00388">
    <property type="entry name" value="HisKA"/>
    <property type="match status" value="1"/>
</dbReference>
<dbReference type="InterPro" id="IPR003018">
    <property type="entry name" value="GAF"/>
</dbReference>
<evidence type="ECO:0000313" key="16">
    <source>
        <dbReference type="Proteomes" id="UP001597299"/>
    </source>
</evidence>
<evidence type="ECO:0000256" key="12">
    <source>
        <dbReference type="ARBA" id="ARBA00023136"/>
    </source>
</evidence>
<keyword evidence="5" id="KW-0808">Transferase</keyword>
<dbReference type="PANTHER" id="PTHR45569:SF1">
    <property type="entry name" value="SENSOR PROTEIN KDPD"/>
    <property type="match status" value="1"/>
</dbReference>
<evidence type="ECO:0000256" key="8">
    <source>
        <dbReference type="ARBA" id="ARBA00022777"/>
    </source>
</evidence>
<dbReference type="InterPro" id="IPR014729">
    <property type="entry name" value="Rossmann-like_a/b/a_fold"/>
</dbReference>
<dbReference type="InterPro" id="IPR003661">
    <property type="entry name" value="HisK_dim/P_dom"/>
</dbReference>
<dbReference type="Pfam" id="PF02702">
    <property type="entry name" value="KdpD"/>
    <property type="match status" value="1"/>
</dbReference>
<feature type="transmembrane region" description="Helical" evidence="13">
    <location>
        <begin position="438"/>
        <end position="465"/>
    </location>
</feature>
<feature type="domain" description="Histidine kinase" evidence="14">
    <location>
        <begin position="677"/>
        <end position="894"/>
    </location>
</feature>
<evidence type="ECO:0000256" key="13">
    <source>
        <dbReference type="SAM" id="Phobius"/>
    </source>
</evidence>
<keyword evidence="6 13" id="KW-0812">Transmembrane</keyword>
<dbReference type="InterPro" id="IPR036097">
    <property type="entry name" value="HisK_dim/P_sf"/>
</dbReference>
<dbReference type="EMBL" id="JBHUHD010000001">
    <property type="protein sequence ID" value="MFD2142168.1"/>
    <property type="molecule type" value="Genomic_DNA"/>
</dbReference>
<dbReference type="RefSeq" id="WP_213351437.1">
    <property type="nucleotide sequence ID" value="NZ_JAHBGB010000006.1"/>
</dbReference>
<name>A0ABW4Z160_9HYPH</name>
<keyword evidence="9" id="KW-0067">ATP-binding</keyword>
<dbReference type="Gene3D" id="3.30.450.40">
    <property type="match status" value="1"/>
</dbReference>
<protein>
    <recommendedName>
        <fullName evidence="3">histidine kinase</fullName>
        <ecNumber evidence="3">2.7.13.3</ecNumber>
    </recommendedName>
</protein>
<comment type="caution">
    <text evidence="15">The sequence shown here is derived from an EMBL/GenBank/DDBJ whole genome shotgun (WGS) entry which is preliminary data.</text>
</comment>
<dbReference type="Pfam" id="PF02518">
    <property type="entry name" value="HATPase_c"/>
    <property type="match status" value="1"/>
</dbReference>
<dbReference type="InterPro" id="IPR052023">
    <property type="entry name" value="Histidine_kinase_KdpD"/>
</dbReference>
<evidence type="ECO:0000256" key="2">
    <source>
        <dbReference type="ARBA" id="ARBA00004141"/>
    </source>
</evidence>